<protein>
    <submittedName>
        <fullName evidence="2">40926_t:CDS:1</fullName>
    </submittedName>
</protein>
<comment type="caution">
    <text evidence="2">The sequence shown here is derived from an EMBL/GenBank/DDBJ whole genome shotgun (WGS) entry which is preliminary data.</text>
</comment>
<dbReference type="EMBL" id="CAJVQB010062587">
    <property type="protein sequence ID" value="CAG8840327.1"/>
    <property type="molecule type" value="Genomic_DNA"/>
</dbReference>
<gene>
    <name evidence="2" type="ORF">GMARGA_LOCUS34861</name>
</gene>
<feature type="compositionally biased region" description="Polar residues" evidence="1">
    <location>
        <begin position="14"/>
        <end position="24"/>
    </location>
</feature>
<evidence type="ECO:0000313" key="3">
    <source>
        <dbReference type="Proteomes" id="UP000789901"/>
    </source>
</evidence>
<evidence type="ECO:0000256" key="1">
    <source>
        <dbReference type="SAM" id="MobiDB-lite"/>
    </source>
</evidence>
<feature type="region of interest" description="Disordered" evidence="1">
    <location>
        <begin position="1"/>
        <end position="24"/>
    </location>
</feature>
<reference evidence="2 3" key="1">
    <citation type="submission" date="2021-06" db="EMBL/GenBank/DDBJ databases">
        <authorList>
            <person name="Kallberg Y."/>
            <person name="Tangrot J."/>
            <person name="Rosling A."/>
        </authorList>
    </citation>
    <scope>NUCLEOTIDE SEQUENCE [LARGE SCALE GENOMIC DNA]</scope>
    <source>
        <strain evidence="2 3">120-4 pot B 10/14</strain>
    </source>
</reference>
<feature type="non-terminal residue" evidence="2">
    <location>
        <position position="1"/>
    </location>
</feature>
<proteinExistence type="predicted"/>
<organism evidence="2 3">
    <name type="scientific">Gigaspora margarita</name>
    <dbReference type="NCBI Taxonomy" id="4874"/>
    <lineage>
        <taxon>Eukaryota</taxon>
        <taxon>Fungi</taxon>
        <taxon>Fungi incertae sedis</taxon>
        <taxon>Mucoromycota</taxon>
        <taxon>Glomeromycotina</taxon>
        <taxon>Glomeromycetes</taxon>
        <taxon>Diversisporales</taxon>
        <taxon>Gigasporaceae</taxon>
        <taxon>Gigaspora</taxon>
    </lineage>
</organism>
<keyword evidence="3" id="KW-1185">Reference proteome</keyword>
<evidence type="ECO:0000313" key="2">
    <source>
        <dbReference type="EMBL" id="CAG8840327.1"/>
    </source>
</evidence>
<feature type="non-terminal residue" evidence="2">
    <location>
        <position position="43"/>
    </location>
</feature>
<name>A0ABN7WTY6_GIGMA</name>
<dbReference type="Proteomes" id="UP000789901">
    <property type="component" value="Unassembled WGS sequence"/>
</dbReference>
<sequence length="43" mass="5029">NSKPKDKITKLEQKQTQTITNEQEVSPTKDILPFIECYSYGRK</sequence>
<feature type="compositionally biased region" description="Basic and acidic residues" evidence="1">
    <location>
        <begin position="1"/>
        <end position="13"/>
    </location>
</feature>
<accession>A0ABN7WTY6</accession>